<dbReference type="AlphaFoldDB" id="A0A106BR18"/>
<dbReference type="Proteomes" id="UP000064243">
    <property type="component" value="Unassembled WGS sequence"/>
</dbReference>
<dbReference type="STRING" id="1123392.GCA_000376425_01964"/>
<gene>
    <name evidence="1" type="ORF">ABW22_06520</name>
</gene>
<dbReference type="EMBL" id="LDUG01000018">
    <property type="protein sequence ID" value="KVW97050.1"/>
    <property type="molecule type" value="Genomic_DNA"/>
</dbReference>
<dbReference type="PANTHER" id="PTHR41729">
    <property type="entry name" value="GLUTAMYL-TRNA SYNTHETASE"/>
    <property type="match status" value="1"/>
</dbReference>
<accession>A0A106BR18</accession>
<dbReference type="RefSeq" id="WP_059753534.1">
    <property type="nucleotide sequence ID" value="NZ_LDUG01000018.1"/>
</dbReference>
<evidence type="ECO:0008006" key="3">
    <source>
        <dbReference type="Google" id="ProtNLM"/>
    </source>
</evidence>
<evidence type="ECO:0000313" key="1">
    <source>
        <dbReference type="EMBL" id="KVW97050.1"/>
    </source>
</evidence>
<dbReference type="Pfam" id="PF13875">
    <property type="entry name" value="DUF4202"/>
    <property type="match status" value="1"/>
</dbReference>
<proteinExistence type="predicted"/>
<organism evidence="1 2">
    <name type="scientific">Thiobacillus denitrificans</name>
    <dbReference type="NCBI Taxonomy" id="36861"/>
    <lineage>
        <taxon>Bacteria</taxon>
        <taxon>Pseudomonadati</taxon>
        <taxon>Pseudomonadota</taxon>
        <taxon>Betaproteobacteria</taxon>
        <taxon>Nitrosomonadales</taxon>
        <taxon>Thiobacillaceae</taxon>
        <taxon>Thiobacillus</taxon>
    </lineage>
</organism>
<dbReference type="PATRIC" id="fig|36861.3.peg.776"/>
<name>A0A106BR18_THIDE</name>
<keyword evidence="2" id="KW-1185">Reference proteome</keyword>
<dbReference type="PANTHER" id="PTHR41729:SF1">
    <property type="entry name" value="GLUTAMYL-TRNA SYNTHETASE"/>
    <property type="match status" value="1"/>
</dbReference>
<comment type="caution">
    <text evidence="1">The sequence shown here is derived from an EMBL/GenBank/DDBJ whole genome shotgun (WGS) entry which is preliminary data.</text>
</comment>
<protein>
    <recommendedName>
        <fullName evidence="3">DUF4202 domain-containing protein</fullName>
    </recommendedName>
</protein>
<reference evidence="1 2" key="1">
    <citation type="journal article" date="2015" name="Appl. Environ. Microbiol.">
        <title>Aerobic and Anaerobic Thiosulfate Oxidation by a Cold-Adapted, Subglacial Chemoautotroph.</title>
        <authorList>
            <person name="Harrold Z.R."/>
            <person name="Skidmore M.L."/>
            <person name="Hamilton T.L."/>
            <person name="Desch L."/>
            <person name="Amada K."/>
            <person name="van Gelder W."/>
            <person name="Glover K."/>
            <person name="Roden E.E."/>
            <person name="Boyd E.S."/>
        </authorList>
    </citation>
    <scope>NUCLEOTIDE SEQUENCE [LARGE SCALE GENOMIC DNA]</scope>
    <source>
        <strain evidence="1 2">RG</strain>
    </source>
</reference>
<dbReference type="InterPro" id="IPR025255">
    <property type="entry name" value="DUF4202"/>
</dbReference>
<evidence type="ECO:0000313" key="2">
    <source>
        <dbReference type="Proteomes" id="UP000064243"/>
    </source>
</evidence>
<sequence length="203" mass="22987">MNENQAGFSQARFNQTLALFDAANAEDPNQDEGQPKELLYAQRMSDMIARFAPEASEAAQLAVRAQHIQRWKVPRNTYPMTREGYHAWRTGLYTFQADTAGELMRQAGYDVAMIECVKKAVGKRGIKINPDTQMLEDVASLVFIEHYMLAFAQNKPDYDEAKWLEIIRKTWKKMSKCAQAFALSGKLKLPEALVPLITKAISP</sequence>
<dbReference type="OrthoDB" id="9799165at2"/>